<accession>A0ABP8I1A3</accession>
<dbReference type="EMBL" id="BAABGZ010000010">
    <property type="protein sequence ID" value="GAA4349335.1"/>
    <property type="molecule type" value="Genomic_DNA"/>
</dbReference>
<protein>
    <submittedName>
        <fullName evidence="1">Uncharacterized protein</fullName>
    </submittedName>
</protein>
<dbReference type="Proteomes" id="UP001501153">
    <property type="component" value="Unassembled WGS sequence"/>
</dbReference>
<dbReference type="RefSeq" id="WP_345233672.1">
    <property type="nucleotide sequence ID" value="NZ_BAABGZ010000010.1"/>
</dbReference>
<evidence type="ECO:0000313" key="1">
    <source>
        <dbReference type="EMBL" id="GAA4349335.1"/>
    </source>
</evidence>
<gene>
    <name evidence="1" type="ORF">GCM10023185_05980</name>
</gene>
<comment type="caution">
    <text evidence="1">The sequence shown here is derived from an EMBL/GenBank/DDBJ whole genome shotgun (WGS) entry which is preliminary data.</text>
</comment>
<sequence>MVKEYRLFYAIKSANLDETARYIAKLLGMDVKLRTGSSGDYATCEGAAADRLYIRPRNRNDFPRGIDYKPYDVQLTAINATGKNSEKEVRHNNLKSKLGKLSGFLLVTETVVES</sequence>
<evidence type="ECO:0000313" key="2">
    <source>
        <dbReference type="Proteomes" id="UP001501153"/>
    </source>
</evidence>
<keyword evidence="2" id="KW-1185">Reference proteome</keyword>
<reference evidence="2" key="1">
    <citation type="journal article" date="2019" name="Int. J. Syst. Evol. Microbiol.">
        <title>The Global Catalogue of Microorganisms (GCM) 10K type strain sequencing project: providing services to taxonomists for standard genome sequencing and annotation.</title>
        <authorList>
            <consortium name="The Broad Institute Genomics Platform"/>
            <consortium name="The Broad Institute Genome Sequencing Center for Infectious Disease"/>
            <person name="Wu L."/>
            <person name="Ma J."/>
        </authorList>
    </citation>
    <scope>NUCLEOTIDE SEQUENCE [LARGE SCALE GENOMIC DNA]</scope>
    <source>
        <strain evidence="2">JCM 17923</strain>
    </source>
</reference>
<name>A0ABP8I1A3_9BACT</name>
<proteinExistence type="predicted"/>
<organism evidence="1 2">
    <name type="scientific">Hymenobacter saemangeumensis</name>
    <dbReference type="NCBI Taxonomy" id="1084522"/>
    <lineage>
        <taxon>Bacteria</taxon>
        <taxon>Pseudomonadati</taxon>
        <taxon>Bacteroidota</taxon>
        <taxon>Cytophagia</taxon>
        <taxon>Cytophagales</taxon>
        <taxon>Hymenobacteraceae</taxon>
        <taxon>Hymenobacter</taxon>
    </lineage>
</organism>